<proteinExistence type="predicted"/>
<protein>
    <submittedName>
        <fullName evidence="2">Uncharacterized protein</fullName>
    </submittedName>
</protein>
<keyword evidence="2" id="KW-0614">Plasmid</keyword>
<accession>A0A1W6QXS9</accession>
<dbReference type="RefSeq" id="WP_172689761.1">
    <property type="nucleotide sequence ID" value="NZ_KY303941.1"/>
</dbReference>
<dbReference type="EMBL" id="KY303941">
    <property type="protein sequence ID" value="ARO46290.1"/>
    <property type="molecule type" value="Genomic_DNA"/>
</dbReference>
<name>A0A1W6QXS9_ENTFL</name>
<sequence length="211" mass="24699">MLELSVVLEILNIVLETFLILFFLLLVGYVFLGVYLQMKKRKCQKKFLTIVGLFLITTCTTSYFYIEKENEWKDTIHQSLEEKHYLLPEKVNGKFEPIIKIQDRLKKEGPSFTVTFNIENRMKRAIFPKFYLTGKLRGKEVKNIQVVNEVYLNKQKQFKKLADNAIDLYQVDFSNSGEISGITTDNQEVRVNQDGTELFVNDKKIEGDIHK</sequence>
<keyword evidence="1" id="KW-0812">Transmembrane</keyword>
<keyword evidence="1" id="KW-0472">Membrane</keyword>
<reference evidence="2" key="1">
    <citation type="submission" date="2016-12" db="EMBL/GenBank/DDBJ databases">
        <title>Characterization of a Plasmid Isolated from Enterococcus faecalis found in the Fecal Material of a Blue Whale.</title>
        <authorList>
            <person name="McLaughlin R."/>
        </authorList>
    </citation>
    <scope>NUCLEOTIDE SEQUENCE</scope>
    <source>
        <strain evidence="2">3</strain>
        <plasmid evidence="2">pGTC3</plasmid>
    </source>
</reference>
<evidence type="ECO:0000256" key="1">
    <source>
        <dbReference type="SAM" id="Phobius"/>
    </source>
</evidence>
<dbReference type="AlphaFoldDB" id="A0A1W6QXS9"/>
<geneLocation type="plasmid" evidence="2">
    <name>pGTC3</name>
</geneLocation>
<feature type="transmembrane region" description="Helical" evidence="1">
    <location>
        <begin position="12"/>
        <end position="35"/>
    </location>
</feature>
<feature type="transmembrane region" description="Helical" evidence="1">
    <location>
        <begin position="47"/>
        <end position="66"/>
    </location>
</feature>
<organism evidence="2">
    <name type="scientific">Enterococcus faecalis</name>
    <name type="common">Streptococcus faecalis</name>
    <dbReference type="NCBI Taxonomy" id="1351"/>
    <lineage>
        <taxon>Bacteria</taxon>
        <taxon>Bacillati</taxon>
        <taxon>Bacillota</taxon>
        <taxon>Bacilli</taxon>
        <taxon>Lactobacillales</taxon>
        <taxon>Enterococcaceae</taxon>
        <taxon>Enterococcus</taxon>
    </lineage>
</organism>
<evidence type="ECO:0000313" key="2">
    <source>
        <dbReference type="EMBL" id="ARO46290.1"/>
    </source>
</evidence>
<keyword evidence="1" id="KW-1133">Transmembrane helix</keyword>